<gene>
    <name evidence="7" type="ORF">BN11_4070002</name>
</gene>
<evidence type="ECO:0000256" key="2">
    <source>
        <dbReference type="ARBA" id="ARBA00022475"/>
    </source>
</evidence>
<feature type="transmembrane region" description="Helical" evidence="6">
    <location>
        <begin position="273"/>
        <end position="291"/>
    </location>
</feature>
<sequence>MTTGAAGVPSARAPRRRGALATVRIVLAVLVLAGVLLALWRNWGAVSPHLGDVSLRAWALALLAGFVSPFLGMLGWRALLTDLGSRLHIAPASGVFLVGQLGKYLPGSVWSVFAQAEMAARLGVPRRRTGVVGLVTMALSLLTGVIIAVPSLPVLLRRGDSSTAVLVGVAGMLFVIAMWPPLLNRGIRLGLRLLRRDPLEHDLSGRGIVTGGAWTLLAWLATGAICWAFAADLVPDSADTGEVALISLSGFCLAAVVGMASVLLPAGVGVREGILLLLLVTVMPGSAATAVVVLTRFVTLAMDILWAGIGWLWARAHHLLPDRHTVTVRPPD</sequence>
<dbReference type="Proteomes" id="UP000035763">
    <property type="component" value="Unassembled WGS sequence"/>
</dbReference>
<keyword evidence="3 6" id="KW-0812">Transmembrane</keyword>
<keyword evidence="4 6" id="KW-1133">Transmembrane helix</keyword>
<keyword evidence="5 6" id="KW-0472">Membrane</keyword>
<dbReference type="GO" id="GO:0005886">
    <property type="term" value="C:plasma membrane"/>
    <property type="evidence" value="ECO:0007669"/>
    <property type="project" value="UniProtKB-SubCell"/>
</dbReference>
<feature type="transmembrane region" description="Helical" evidence="6">
    <location>
        <begin position="131"/>
        <end position="152"/>
    </location>
</feature>
<feature type="transmembrane region" description="Helical" evidence="6">
    <location>
        <begin position="203"/>
        <end position="231"/>
    </location>
</feature>
<name>W6JZR6_9MICO</name>
<feature type="transmembrane region" description="Helical" evidence="6">
    <location>
        <begin position="164"/>
        <end position="183"/>
    </location>
</feature>
<evidence type="ECO:0000256" key="5">
    <source>
        <dbReference type="ARBA" id="ARBA00023136"/>
    </source>
</evidence>
<reference evidence="7 8" key="1">
    <citation type="journal article" date="2013" name="ISME J.">
        <title>A metabolic model for members of the genus Tetrasphaera involved in enhanced biological phosphorus removal.</title>
        <authorList>
            <person name="Kristiansen R."/>
            <person name="Nguyen H.T.T."/>
            <person name="Saunders A.M."/>
            <person name="Nielsen J.L."/>
            <person name="Wimmer R."/>
            <person name="Le V.Q."/>
            <person name="McIlroy S.J."/>
            <person name="Petrovski S."/>
            <person name="Seviour R.J."/>
            <person name="Calteau A."/>
            <person name="Nielsen K.L."/>
            <person name="Nielsen P.H."/>
        </authorList>
    </citation>
    <scope>NUCLEOTIDE SEQUENCE [LARGE SCALE GENOMIC DNA]</scope>
    <source>
        <strain evidence="7 8">Ben110</strain>
    </source>
</reference>
<dbReference type="InterPro" id="IPR022791">
    <property type="entry name" value="L-PG_synthase/AglD"/>
</dbReference>
<dbReference type="EMBL" id="CAJA01000343">
    <property type="protein sequence ID" value="CCH74230.1"/>
    <property type="molecule type" value="Genomic_DNA"/>
</dbReference>
<accession>W6JZR6</accession>
<dbReference type="AlphaFoldDB" id="W6JZR6"/>
<proteinExistence type="predicted"/>
<feature type="transmembrane region" description="Helical" evidence="6">
    <location>
        <begin position="55"/>
        <end position="76"/>
    </location>
</feature>
<evidence type="ECO:0000256" key="3">
    <source>
        <dbReference type="ARBA" id="ARBA00022692"/>
    </source>
</evidence>
<comment type="subcellular location">
    <subcellularLocation>
        <location evidence="1">Cell membrane</location>
        <topology evidence="1">Multi-pass membrane protein</topology>
    </subcellularLocation>
</comment>
<evidence type="ECO:0000313" key="7">
    <source>
        <dbReference type="EMBL" id="CCH74230.1"/>
    </source>
</evidence>
<feature type="transmembrane region" description="Helical" evidence="6">
    <location>
        <begin position="21"/>
        <end position="43"/>
    </location>
</feature>
<keyword evidence="2" id="KW-1003">Cell membrane</keyword>
<comment type="caution">
    <text evidence="7">The sequence shown here is derived from an EMBL/GenBank/DDBJ whole genome shotgun (WGS) entry which is preliminary data.</text>
</comment>
<keyword evidence="8" id="KW-1185">Reference proteome</keyword>
<dbReference type="Pfam" id="PF03706">
    <property type="entry name" value="LPG_synthase_TM"/>
    <property type="match status" value="1"/>
</dbReference>
<evidence type="ECO:0000256" key="6">
    <source>
        <dbReference type="SAM" id="Phobius"/>
    </source>
</evidence>
<protein>
    <submittedName>
        <fullName evidence="7">Uncharacterized protein</fullName>
    </submittedName>
</protein>
<feature type="transmembrane region" description="Helical" evidence="6">
    <location>
        <begin position="243"/>
        <end position="266"/>
    </location>
</feature>
<dbReference type="RefSeq" id="WP_048699648.1">
    <property type="nucleotide sequence ID" value="NZ_HG764815.1"/>
</dbReference>
<evidence type="ECO:0000256" key="1">
    <source>
        <dbReference type="ARBA" id="ARBA00004651"/>
    </source>
</evidence>
<evidence type="ECO:0000313" key="8">
    <source>
        <dbReference type="Proteomes" id="UP000035763"/>
    </source>
</evidence>
<dbReference type="STRING" id="1193182.BN11_4070002"/>
<evidence type="ECO:0000256" key="4">
    <source>
        <dbReference type="ARBA" id="ARBA00022989"/>
    </source>
</evidence>
<organism evidence="7 8">
    <name type="scientific">Nostocoides australiense Ben110</name>
    <dbReference type="NCBI Taxonomy" id="1193182"/>
    <lineage>
        <taxon>Bacteria</taxon>
        <taxon>Bacillati</taxon>
        <taxon>Actinomycetota</taxon>
        <taxon>Actinomycetes</taxon>
        <taxon>Micrococcales</taxon>
        <taxon>Intrasporangiaceae</taxon>
        <taxon>Nostocoides</taxon>
    </lineage>
</organism>